<dbReference type="RefSeq" id="WP_262596179.1">
    <property type="nucleotide sequence ID" value="NZ_CP103300.1"/>
</dbReference>
<keyword evidence="3" id="KW-1185">Reference proteome</keyword>
<feature type="compositionally biased region" description="Polar residues" evidence="1">
    <location>
        <begin position="38"/>
        <end position="64"/>
    </location>
</feature>
<proteinExistence type="predicted"/>
<dbReference type="EMBL" id="CP103300">
    <property type="protein sequence ID" value="UYM14605.1"/>
    <property type="molecule type" value="Genomic_DNA"/>
</dbReference>
<organism evidence="2 3">
    <name type="scientific">Endozoicomonas euniceicola</name>
    <dbReference type="NCBI Taxonomy" id="1234143"/>
    <lineage>
        <taxon>Bacteria</taxon>
        <taxon>Pseudomonadati</taxon>
        <taxon>Pseudomonadota</taxon>
        <taxon>Gammaproteobacteria</taxon>
        <taxon>Oceanospirillales</taxon>
        <taxon>Endozoicomonadaceae</taxon>
        <taxon>Endozoicomonas</taxon>
    </lineage>
</organism>
<feature type="region of interest" description="Disordered" evidence="1">
    <location>
        <begin position="157"/>
        <end position="346"/>
    </location>
</feature>
<protein>
    <submittedName>
        <fullName evidence="2">Uncharacterized protein</fullName>
    </submittedName>
</protein>
<dbReference type="SUPFAM" id="SSF81995">
    <property type="entry name" value="beta-sandwich domain of Sec23/24"/>
    <property type="match status" value="1"/>
</dbReference>
<evidence type="ECO:0000256" key="1">
    <source>
        <dbReference type="SAM" id="MobiDB-lite"/>
    </source>
</evidence>
<feature type="compositionally biased region" description="Low complexity" evidence="1">
    <location>
        <begin position="172"/>
        <end position="184"/>
    </location>
</feature>
<reference evidence="2" key="1">
    <citation type="submission" date="2022-10" db="EMBL/GenBank/DDBJ databases">
        <title>Completed Genome Sequence of two octocoral isolated bacterium, Endozoicomonas euniceicola EF212T and Endozoicomonas gorgoniicola PS125T.</title>
        <authorList>
            <person name="Chiou Y.-J."/>
            <person name="Chen Y.-H."/>
        </authorList>
    </citation>
    <scope>NUCLEOTIDE SEQUENCE</scope>
    <source>
        <strain evidence="2">EF212</strain>
    </source>
</reference>
<name>A0ABY6GPC0_9GAMM</name>
<accession>A0ABY6GPC0</accession>
<sequence length="2956" mass="329031">MSGDDNKRKGSPSDGSNQNVNKKAKPSQTPQRRPLNQPELTNPSGTDTANRRAGQQTQGNSRPWQLYISNFQIRPDLTLQKLLDTPPVPRPSSDLDNTPLDRASELNVSNEDLRYYFNDYIQTREKLRERIANIEQVPIPERKISDYADEYYDFDGITYGPKGSPQKKEKTSSSSVSSRTSTGTQPGTSGFAYPRHLPPHLSGINKPGTSNFNPRPVPPQAGTSGLNTIMPDNAGAPAYIDLTDDGNQGVLPRDKGPGKAKNQAKSGTQTRPLPPAADQPAQQPADQFVQQPAGQSAQQPAGQSVQQPAGQSVQQPAGQSVQQPPAQPPQQPAVQTNNQDTSDSLGLNEHFRNTLRQLSDDLGLPLDIFSTPMSPDCDDNKRRRRRSACSLKDQQLKKKVTQFVNAINKQTVNFRTKIVFSDSSIERTDISSYSAKPGTVLAEIQNQINDFREKRANQTLDQHTVQGFNSIVVFDKASIPKTINQTTNKPATEVLYFDAESTLLFSKYGEVVTRIPGGEYNRLSLIGTVGDFKQLAKAVPIDKSKPSLLKAFIKKFCHKNSIGNVQIQTTDGTTDNLKSLVQDFESIRRDTLGSIGSISFNSAEGTGSEYRLFPGESNALQVSRTSTSTPLSRSVLPGSFIKLPELDNPPDAPESLPEKVDDKPSKLLTIANTRSDFKQRLLELDTAFEMIRQDNALADNVLPVFDSLEKEGDGWRMDVLQPDTGVKTPVTFTSGALDRFKTFIQRVQSNNAKNNNAKNKATAANAFGASQSMMDVGDMVTELVNTGKWVKHSKPEYMTDSQYRVYLGQQYLGVIALALQTGEVVDLGIKGIKFSAPGIKPVILPKKALQQFKGLTKQLKNQSAIKKLGKIVNTGSKSGRFIPGLGSGLQSANLGLTIAEYHETDDPEMKALLESKVIFESVDTAVSYLSEVAGPLGLIIDALMLFARSIFEAWFEEEVRELYFNKLIDVTKEIAKNFDSLHKYLDPKEFILDGKYLNFLKAGKTNKLLPFNVREINLVDNTVRYGAVKTRAQTHVAGKESGHKVCENHPFLDKSGSTTPYCAKDINYIRYSEPFNMIRNALHTLCNTDTRLTGYNCADGIYKNINLSRHKNILMSATPGWEANMQYSPFERRQHTPARLYNNDSPGALFLDAISDDKLKQVYSQKVEDVKYRNCYWGDCDNEYTYKYIGQVLTNITDRKNLETTSTLHMDDNDYNVFFHGINKDIDSMLFYNVHSFKGEGEGERRKYTLISDSRHRINIYPTETADEMWILAYNGKIPYTCIAEDDSKISNCTSETGRAGGKDSPYITKVLLGESTFNFHDSPDYEKNDWIPSTFRNINQGCRGLVNTLKMFGFDFQSRKICDYSYKVVASDANAVFEFLPDNHKRVYLLKFAGRLRDIQQGAEKFRKINKRYKTTSRFVKIALKDENINLRMSPRRRKDWKGRVLNWFDGDHDNIITLIAPSDEVKPIIGSPETGYYFYNKTSEQVFFKTNAHLSQPHTQFTEFDCNSAGSCFQEPVTMVRKTGSTNKLIVSSDSGFTFQLTADASGKIKPKEIALVTTAERLESTITTVSYNQDIIPLYVIDSRENNNITRAGFYDHRTQQHIAYLNSLFDGGRSSHQASNALVIDDNVISRLKNEHLPIHRVMDGLDVYYILFSQYSGNLVYLKTSRQSGDPESGSLIKKIATGFKVIRPASEQETRSSIAGRPVFASVRGFRDSILAITRSGHGLRIPDDAWSETVLLKDDQEMNDKTFDHWVVEKTGAAVDKSGDRMSLHRFKPGSGVILESLDFGKIIHSVYPSVFSDSSASHWTDDTATKFVSLLKTRIQTLIRDAETEYSAVAGLVKLPITTKLPDHPLLGFMKQQDFWYHRSGALLTADASSQFRIVGSEGSHLITVPGAAELHIKDSGGRRERLEGKHHFPAEFILKPQQARDGHPFCGSQGRVLLKDFPDAFMPLVSVPCKYRMFNPASLSADYQWNQNKGTWSIETPVANFEGNRNDFKLTALDLSQVPQDKSTEGSRWRDLGSAVDADLKKAITIVLDLIRTRTLPTDGLIPLKLRPVAYSRGLSTGWFDNHNKKLYLGLLGVNHQTSYLIGGSNLQRYRRKVTGGIAFKPEFKRLYWLYPTPVAISGLGPFNNVQVLDGGLWLQGTEGQDQFKLDELRLKTFYNGSNVQNVSSNNKISVYLEGNGGSDHFHLKEADLQYFREIIIYTDINRQSGTTPTPRTAGTRPEDRDGVNISLKSPSFLYSVKRNGQDIEVSNRFDPDAARVIIKQACTRLYDHSLVPATIKFADISLTLKELTSMVLDKGGEIRFPMRINKAASLSSSYNVQATGQQPLFIELGPEFRAIPKQVSGGVKIAFTAIAPPTPTSTPTSTPTLKSSVVIPGYAFASGSVMIRQKNGYHILQYDGSRGIRHNLASISLKEQTIERDGHELAVSKTQPVPVNITHVKYVMKEKNDAGYPVVSRHQLDVQNLTLDSKKRYAQVGRNRPDKAGRYDVHAVFYATSSPDEYRFTFNTKNGQLHWQAWRENALTREGVLGKKQASLNIQLRNHKNLASYYKVVPGNPSDLRLTRSPTLQNHSQMVIGGYRQDLGDLSNSGFKPLKWALQKAIRSGFSDPIQGVIFAGPANQPKLSLNDLATRLNRATVLVKEPVPGNSEMMEGNHLDNVIYARANPTMREVRGHGGDDLIVIESAKKEATDIIVQRPVRRSDQCDSRRQVVADQASSNLNFTVNGGAGNDVYVPERNVRINDNKGDHSVFISKTSGADLRGLSGEKSTTLFVDMKYDTTLFSLCDRDTGSLLTLMTKKQVTEAEVPDLSRQDIHVYSTEHNGLVALANLSTLKRIHFLKDNKMTDDPVGLITGRNNVLTDSENSEDLQAIKARTSAARNEIRALPESSADTEIVNRLDKLVESLSAFSTTAGGNSPMPTAPASQNATSIFTSPIVNTTGVFSGRQS</sequence>
<feature type="compositionally biased region" description="Polar residues" evidence="1">
    <location>
        <begin position="13"/>
        <end position="31"/>
    </location>
</feature>
<evidence type="ECO:0000313" key="2">
    <source>
        <dbReference type="EMBL" id="UYM14605.1"/>
    </source>
</evidence>
<feature type="compositionally biased region" description="Polar residues" evidence="1">
    <location>
        <begin position="336"/>
        <end position="345"/>
    </location>
</feature>
<evidence type="ECO:0000313" key="3">
    <source>
        <dbReference type="Proteomes" id="UP001163255"/>
    </source>
</evidence>
<dbReference type="Proteomes" id="UP001163255">
    <property type="component" value="Chromosome"/>
</dbReference>
<gene>
    <name evidence="2" type="ORF">NX720_17130</name>
</gene>
<feature type="region of interest" description="Disordered" evidence="1">
    <location>
        <begin position="1"/>
        <end position="64"/>
    </location>
</feature>
<feature type="region of interest" description="Disordered" evidence="1">
    <location>
        <begin position="82"/>
        <end position="102"/>
    </location>
</feature>
<feature type="region of interest" description="Disordered" evidence="1">
    <location>
        <begin position="371"/>
        <end position="390"/>
    </location>
</feature>
<feature type="compositionally biased region" description="Low complexity" evidence="1">
    <location>
        <begin position="278"/>
        <end position="324"/>
    </location>
</feature>